<sequence>MTQMYLAGVKPELTTGALTVALFALMLGAIVVTWIGVFTSIIPMAIIGGFAVAFTGIAAAFNIGLEAAHRN</sequence>
<keyword evidence="3" id="KW-1185">Reference proteome</keyword>
<dbReference type="Proteomes" id="UP000235122">
    <property type="component" value="Unassembled WGS sequence"/>
</dbReference>
<evidence type="ECO:0000313" key="3">
    <source>
        <dbReference type="Proteomes" id="UP000235122"/>
    </source>
</evidence>
<keyword evidence="1" id="KW-1133">Transmembrane helix</keyword>
<protein>
    <submittedName>
        <fullName evidence="2">Uncharacterized protein</fullName>
    </submittedName>
</protein>
<reference evidence="2 3" key="1">
    <citation type="submission" date="2017-12" db="EMBL/GenBank/DDBJ databases">
        <title>Phylogenetic diversity of female urinary microbiome.</title>
        <authorList>
            <person name="Thomas-White K."/>
            <person name="Wolfe A.J."/>
        </authorList>
    </citation>
    <scope>NUCLEOTIDE SEQUENCE [LARGE SCALE GENOMIC DNA]</scope>
    <source>
        <strain evidence="2 3">UMB0402</strain>
    </source>
</reference>
<evidence type="ECO:0000313" key="2">
    <source>
        <dbReference type="EMBL" id="PKY72491.1"/>
    </source>
</evidence>
<evidence type="ECO:0000256" key="1">
    <source>
        <dbReference type="SAM" id="Phobius"/>
    </source>
</evidence>
<feature type="transmembrane region" description="Helical" evidence="1">
    <location>
        <begin position="12"/>
        <end position="35"/>
    </location>
</feature>
<proteinExistence type="predicted"/>
<accession>A0A2I1IMX8</accession>
<dbReference type="GeneID" id="35866718"/>
<comment type="caution">
    <text evidence="2">The sequence shown here is derived from an EMBL/GenBank/DDBJ whole genome shotgun (WGS) entry which is preliminary data.</text>
</comment>
<dbReference type="RefSeq" id="WP_024331949.1">
    <property type="nucleotide sequence ID" value="NZ_JASOXK010000007.1"/>
</dbReference>
<keyword evidence="1" id="KW-0812">Transmembrane</keyword>
<feature type="transmembrane region" description="Helical" evidence="1">
    <location>
        <begin position="41"/>
        <end position="65"/>
    </location>
</feature>
<dbReference type="AlphaFoldDB" id="A0A2I1IMX8"/>
<gene>
    <name evidence="2" type="ORF">CYJ19_06530</name>
</gene>
<organism evidence="2 3">
    <name type="scientific">Winkia neuii</name>
    <dbReference type="NCBI Taxonomy" id="33007"/>
    <lineage>
        <taxon>Bacteria</taxon>
        <taxon>Bacillati</taxon>
        <taxon>Actinomycetota</taxon>
        <taxon>Actinomycetes</taxon>
        <taxon>Actinomycetales</taxon>
        <taxon>Actinomycetaceae</taxon>
        <taxon>Winkia</taxon>
    </lineage>
</organism>
<keyword evidence="1" id="KW-0472">Membrane</keyword>
<dbReference type="EMBL" id="PKKO01000003">
    <property type="protein sequence ID" value="PKY72491.1"/>
    <property type="molecule type" value="Genomic_DNA"/>
</dbReference>
<name>A0A2I1IMX8_9ACTO</name>